<evidence type="ECO:0000313" key="2">
    <source>
        <dbReference type="EMBL" id="BAR47325.1"/>
    </source>
</evidence>
<dbReference type="Proteomes" id="UP000061432">
    <property type="component" value="Plasmid pMaq22A_1p"/>
</dbReference>
<dbReference type="EMBL" id="AP014705">
    <property type="protein sequence ID" value="BAR47325.1"/>
    <property type="molecule type" value="Genomic_DNA"/>
</dbReference>
<geneLocation type="plasmid" evidence="3">
    <name>pMaq22A_1p DNA</name>
</geneLocation>
<evidence type="ECO:0000256" key="1">
    <source>
        <dbReference type="SAM" id="MobiDB-lite"/>
    </source>
</evidence>
<gene>
    <name evidence="2" type="ORF">Maq22A_1p38485</name>
</gene>
<evidence type="ECO:0000313" key="3">
    <source>
        <dbReference type="Proteomes" id="UP000061432"/>
    </source>
</evidence>
<reference evidence="3" key="2">
    <citation type="submission" date="2015-01" db="EMBL/GenBank/DDBJ databases">
        <title>Complete genome sequence of Methylobacterium aquaticum strain 22A.</title>
        <authorList>
            <person name="Tani A."/>
            <person name="Ogura Y."/>
            <person name="Hayashi T."/>
        </authorList>
    </citation>
    <scope>NUCLEOTIDE SEQUENCE [LARGE SCALE GENOMIC DNA]</scope>
    <source>
        <strain evidence="3">MA-22A</strain>
        <plasmid evidence="3">Plasmid pMaq22A_1p DNA</plasmid>
    </source>
</reference>
<dbReference type="KEGG" id="maqu:Maq22A_1p38485"/>
<sequence>MAARSLRSSCPFGRTISGRVWPQPRRPPLPNRVPEHARERCRPVHEHARQPSRTAAPRRPERSGSRIQTLRNRIIPVSTEHPASPRPRPAPAHPARPEPRAARLPILSVPRMAP</sequence>
<protein>
    <submittedName>
        <fullName evidence="2">Uncharacterized protein</fullName>
    </submittedName>
</protein>
<feature type="region of interest" description="Disordered" evidence="1">
    <location>
        <begin position="1"/>
        <end position="114"/>
    </location>
</feature>
<proteinExistence type="predicted"/>
<name>A0A1Y0ZH32_9HYPH</name>
<dbReference type="AlphaFoldDB" id="A0A1Y0ZH32"/>
<keyword evidence="2" id="KW-0614">Plasmid</keyword>
<feature type="compositionally biased region" description="Pro residues" evidence="1">
    <location>
        <begin position="84"/>
        <end position="94"/>
    </location>
</feature>
<feature type="compositionally biased region" description="Basic and acidic residues" evidence="1">
    <location>
        <begin position="33"/>
        <end position="49"/>
    </location>
</feature>
<accession>A0A1Y0ZH32</accession>
<reference evidence="2 3" key="1">
    <citation type="journal article" date="2015" name="Genome Announc.">
        <title>Complete Genome Sequence of Methylobacterium aquaticum Strain 22A, Isolated from Racomitrium japonicum Moss.</title>
        <authorList>
            <person name="Tani A."/>
            <person name="Ogura Y."/>
            <person name="Hayashi T."/>
            <person name="Kimbara K."/>
        </authorList>
    </citation>
    <scope>NUCLEOTIDE SEQUENCE [LARGE SCALE GENOMIC DNA]</scope>
    <source>
        <strain evidence="2 3">MA-22A</strain>
        <plasmid evidence="3">Plasmid pMaq22A_1p DNA</plasmid>
    </source>
</reference>
<organism evidence="2 3">
    <name type="scientific">Methylobacterium aquaticum</name>
    <dbReference type="NCBI Taxonomy" id="270351"/>
    <lineage>
        <taxon>Bacteria</taxon>
        <taxon>Pseudomonadati</taxon>
        <taxon>Pseudomonadota</taxon>
        <taxon>Alphaproteobacteria</taxon>
        <taxon>Hyphomicrobiales</taxon>
        <taxon>Methylobacteriaceae</taxon>
        <taxon>Methylobacterium</taxon>
    </lineage>
</organism>